<name>K1EQD8_9MICO</name>
<keyword evidence="4" id="KW-1185">Reference proteome</keyword>
<reference evidence="2 4" key="1">
    <citation type="journal article" date="2009" name="Int. J. Syst. Evol. Microbiol.">
        <title>Janibacter hoylei sp. nov., Bacillus isronensis sp. nov. and Bacillus aryabhattai sp. nov., isolated from cryotubes used for collecting air from the upper atmosphere.</title>
        <authorList>
            <person name="Shivaji S."/>
            <person name="Chaturvedi P."/>
            <person name="Begum Z."/>
            <person name="Pindi P.K."/>
            <person name="Manorama R."/>
            <person name="Padmanaban D.A."/>
            <person name="Shouche Y.S."/>
            <person name="Pawar S."/>
            <person name="Vaishampayan P."/>
            <person name="Dutt C.B."/>
            <person name="Datta G.N."/>
            <person name="Manchanda R.K."/>
            <person name="Rao U.R."/>
            <person name="Bhargava P.M."/>
            <person name="Narlikar J.V."/>
        </authorList>
    </citation>
    <scope>NUCLEOTIDE SEQUENCE [LARGE SCALE GENOMIC DNA]</scope>
    <source>
        <strain evidence="2 4">PVAS-1</strain>
    </source>
</reference>
<dbReference type="EMBL" id="PIPF01000010">
    <property type="protein sequence ID" value="RWU82625.1"/>
    <property type="molecule type" value="Genomic_DNA"/>
</dbReference>
<accession>K1EQD8</accession>
<proteinExistence type="predicted"/>
<dbReference type="Proteomes" id="UP000004474">
    <property type="component" value="Unassembled WGS sequence"/>
</dbReference>
<dbReference type="RefSeq" id="WP_007926653.1">
    <property type="nucleotide sequence ID" value="NZ_ALWX01000027.1"/>
</dbReference>
<dbReference type="EMBL" id="ALWX01000027">
    <property type="protein sequence ID" value="EKA61443.1"/>
    <property type="molecule type" value="Genomic_DNA"/>
</dbReference>
<evidence type="ECO:0000313" key="1">
    <source>
        <dbReference type="EMBL" id="EKA61443.1"/>
    </source>
</evidence>
<dbReference type="OrthoDB" id="3295796at2"/>
<evidence type="ECO:0000313" key="3">
    <source>
        <dbReference type="Proteomes" id="UP000004474"/>
    </source>
</evidence>
<dbReference type="eggNOG" id="ENOG502ZW2B">
    <property type="taxonomic scope" value="Bacteria"/>
</dbReference>
<protein>
    <submittedName>
        <fullName evidence="1">Uncharacterized protein</fullName>
    </submittedName>
</protein>
<reference evidence="1 3" key="2">
    <citation type="journal article" date="2012" name="J. Bacteriol.">
        <title>Genome Sequence of Janibacter hoylei MTCC8307, Isolated from the Stratospheric Air.</title>
        <authorList>
            <person name="Pawar S.P."/>
            <person name="Dhotre D.P."/>
            <person name="Shetty S.A."/>
            <person name="Chowdhury S.P."/>
            <person name="Chaudhari B.L."/>
            <person name="Shouche Y.S."/>
        </authorList>
    </citation>
    <scope>NUCLEOTIDE SEQUENCE [LARGE SCALE GENOMIC DNA]</scope>
    <source>
        <strain evidence="1 3">PVAS-1</strain>
    </source>
</reference>
<evidence type="ECO:0000313" key="4">
    <source>
        <dbReference type="Proteomes" id="UP000288711"/>
    </source>
</evidence>
<dbReference type="AlphaFoldDB" id="K1EQD8"/>
<comment type="caution">
    <text evidence="1">The sequence shown here is derived from an EMBL/GenBank/DDBJ whole genome shotgun (WGS) entry which is preliminary data.</text>
</comment>
<gene>
    <name evidence="1" type="ORF">B277_07416</name>
    <name evidence="2" type="ORF">CWN80_10690</name>
</gene>
<reference evidence="2" key="3">
    <citation type="submission" date="2017-11" db="EMBL/GenBank/DDBJ databases">
        <authorList>
            <person name="Seuylemezian A."/>
            <person name="Cooper K."/>
            <person name="Vaishampayan P."/>
        </authorList>
    </citation>
    <scope>NUCLEOTIDE SEQUENCE</scope>
    <source>
        <strain evidence="2">PVAS-1</strain>
    </source>
</reference>
<organism evidence="1 3">
    <name type="scientific">Janibacter hoylei PVAS-1</name>
    <dbReference type="NCBI Taxonomy" id="1210046"/>
    <lineage>
        <taxon>Bacteria</taxon>
        <taxon>Bacillati</taxon>
        <taxon>Actinomycetota</taxon>
        <taxon>Actinomycetes</taxon>
        <taxon>Micrococcales</taxon>
        <taxon>Intrasporangiaceae</taxon>
        <taxon>Janibacter</taxon>
    </lineage>
</organism>
<sequence length="113" mass="12989">MTISTPREHWLEAAQGVLRRLSSPADDQLQYLRNLGIEGSIDELGLEFDDVWRVLSPLLEISDRELQDRLSDIDRALSSDNVPWDAGALRHSLEWHRIRELARLALEAMRDDA</sequence>
<dbReference type="Proteomes" id="UP000288711">
    <property type="component" value="Unassembled WGS sequence"/>
</dbReference>
<evidence type="ECO:0000313" key="2">
    <source>
        <dbReference type="EMBL" id="RWU82625.1"/>
    </source>
</evidence>